<dbReference type="Gene3D" id="3.40.50.12780">
    <property type="entry name" value="N-terminal domain of ligase-like"/>
    <property type="match status" value="1"/>
</dbReference>
<evidence type="ECO:0000259" key="3">
    <source>
        <dbReference type="Pfam" id="PF00501"/>
    </source>
</evidence>
<organism evidence="5 6">
    <name type="scientific">Erythrobacter sanguineus</name>
    <dbReference type="NCBI Taxonomy" id="198312"/>
    <lineage>
        <taxon>Bacteria</taxon>
        <taxon>Pseudomonadati</taxon>
        <taxon>Pseudomonadota</taxon>
        <taxon>Alphaproteobacteria</taxon>
        <taxon>Sphingomonadales</taxon>
        <taxon>Erythrobacteraceae</taxon>
        <taxon>Erythrobacter/Porphyrobacter group</taxon>
        <taxon>Erythrobacter</taxon>
    </lineage>
</organism>
<dbReference type="Pfam" id="PF13193">
    <property type="entry name" value="AMP-binding_C"/>
    <property type="match status" value="1"/>
</dbReference>
<dbReference type="GO" id="GO:0031956">
    <property type="term" value="F:medium-chain fatty acid-CoA ligase activity"/>
    <property type="evidence" value="ECO:0007669"/>
    <property type="project" value="TreeGrafter"/>
</dbReference>
<dbReference type="InterPro" id="IPR025110">
    <property type="entry name" value="AMP-bd_C"/>
</dbReference>
<dbReference type="Gene3D" id="3.30.300.30">
    <property type="match status" value="1"/>
</dbReference>
<dbReference type="OrthoDB" id="7415522at2"/>
<evidence type="ECO:0000313" key="5">
    <source>
        <dbReference type="EMBL" id="SHN59010.1"/>
    </source>
</evidence>
<proteinExistence type="inferred from homology"/>
<sequence>MPTQLDDALEAIITALTATGQPFNTVPFTRDGVEMPAFAGAPPSLAHYFAHFCNEHRDLPFLVDGNVRLTFGETYSAATCVAESLVRDHGIAKGDRIAIAARNSANWMIAYMGIIMAGGCATLLNGFSSGEELAYGIDLAECKLVLADEGRAARLEGHPHSAKLVLFSHGNPPPGGLANVWAVPEGTSAAMAMLGQIGPDDIATILYTSGSTGKSKGAWSDHRGVVHGVMSYVAQSAMAKVHIESQEGPMTDQPCALVAVPLFHVTGEVPLFLQSFAIARKLVLMPKWDAGLAIRLMAEEKVSYFVGVPLMSYEIANHPDRDQYDLSACKSFAAGGAPRPVEHVTRIKEAFPGGFPLLGYGLTETNAVGCGNFNENYIAKPGSTGRASKPMVDLRILDDDGNELPQGQVGEVCIRSVANFRGYWKNDEATAAAFTDDGFFRTGDLGYLDEDEYLFIVDRKKDIIIRGGENISCIEVEDAIYAHDDVGECSVFGLPCERFGEVPAAVYRMKEGHTAITPGELRAFLLERIAPFKVPLEHQIWITEEALPRLGTQKIDKRSVKARYGDAAVAA</sequence>
<dbReference type="GO" id="GO:0006631">
    <property type="term" value="P:fatty acid metabolic process"/>
    <property type="evidence" value="ECO:0007669"/>
    <property type="project" value="TreeGrafter"/>
</dbReference>
<dbReference type="SUPFAM" id="SSF56801">
    <property type="entry name" value="Acetyl-CoA synthetase-like"/>
    <property type="match status" value="1"/>
</dbReference>
<dbReference type="PANTHER" id="PTHR43201">
    <property type="entry name" value="ACYL-COA SYNTHETASE"/>
    <property type="match status" value="1"/>
</dbReference>
<dbReference type="PANTHER" id="PTHR43201:SF5">
    <property type="entry name" value="MEDIUM-CHAIN ACYL-COA LIGASE ACSF2, MITOCHONDRIAL"/>
    <property type="match status" value="1"/>
</dbReference>
<dbReference type="RefSeq" id="WP_072674536.1">
    <property type="nucleotide sequence ID" value="NZ_FRDF01000010.1"/>
</dbReference>
<gene>
    <name evidence="5" type="ORF">SAMN02745193_01902</name>
</gene>
<dbReference type="InterPro" id="IPR020845">
    <property type="entry name" value="AMP-binding_CS"/>
</dbReference>
<dbReference type="AlphaFoldDB" id="A0A1M7SKL3"/>
<keyword evidence="6" id="KW-1185">Reference proteome</keyword>
<dbReference type="InterPro" id="IPR045851">
    <property type="entry name" value="AMP-bd_C_sf"/>
</dbReference>
<protein>
    <submittedName>
        <fullName evidence="5">Acyl-CoA synthetase (AMP-forming)/AMP-acid ligase II</fullName>
    </submittedName>
</protein>
<feature type="domain" description="AMP-dependent synthetase/ligase" evidence="3">
    <location>
        <begin position="49"/>
        <end position="424"/>
    </location>
</feature>
<evidence type="ECO:0000256" key="2">
    <source>
        <dbReference type="ARBA" id="ARBA00022598"/>
    </source>
</evidence>
<evidence type="ECO:0000256" key="1">
    <source>
        <dbReference type="ARBA" id="ARBA00006432"/>
    </source>
</evidence>
<name>A0A1M7SKL3_9SPHN</name>
<evidence type="ECO:0000259" key="4">
    <source>
        <dbReference type="Pfam" id="PF13193"/>
    </source>
</evidence>
<dbReference type="Pfam" id="PF00501">
    <property type="entry name" value="AMP-binding"/>
    <property type="match status" value="1"/>
</dbReference>
<feature type="domain" description="AMP-binding enzyme C-terminal" evidence="4">
    <location>
        <begin position="475"/>
        <end position="552"/>
    </location>
</feature>
<dbReference type="EMBL" id="FRDF01000010">
    <property type="protein sequence ID" value="SHN59010.1"/>
    <property type="molecule type" value="Genomic_DNA"/>
</dbReference>
<dbReference type="InterPro" id="IPR042099">
    <property type="entry name" value="ANL_N_sf"/>
</dbReference>
<dbReference type="PROSITE" id="PS00455">
    <property type="entry name" value="AMP_BINDING"/>
    <property type="match status" value="1"/>
</dbReference>
<dbReference type="STRING" id="198312.SAMN02745193_01902"/>
<dbReference type="Proteomes" id="UP000184391">
    <property type="component" value="Unassembled WGS sequence"/>
</dbReference>
<accession>A0A1M7SKL3</accession>
<keyword evidence="2 5" id="KW-0436">Ligase</keyword>
<reference evidence="6" key="1">
    <citation type="submission" date="2016-12" db="EMBL/GenBank/DDBJ databases">
        <authorList>
            <person name="Varghese N."/>
            <person name="Submissions S."/>
        </authorList>
    </citation>
    <scope>NUCLEOTIDE SEQUENCE [LARGE SCALE GENOMIC DNA]</scope>
    <source>
        <strain evidence="6">DSM 11032</strain>
    </source>
</reference>
<comment type="similarity">
    <text evidence="1">Belongs to the ATP-dependent AMP-binding enzyme family.</text>
</comment>
<evidence type="ECO:0000313" key="6">
    <source>
        <dbReference type="Proteomes" id="UP000184391"/>
    </source>
</evidence>
<dbReference type="InterPro" id="IPR000873">
    <property type="entry name" value="AMP-dep_synth/lig_dom"/>
</dbReference>